<dbReference type="InterPro" id="IPR001421">
    <property type="entry name" value="ATP8_metazoa"/>
</dbReference>
<dbReference type="GO" id="GO:0045259">
    <property type="term" value="C:proton-transporting ATP synthase complex"/>
    <property type="evidence" value="ECO:0007669"/>
    <property type="project" value="UniProtKB-KW"/>
</dbReference>
<evidence type="ECO:0000256" key="8">
    <source>
        <dbReference type="ARBA" id="ARBA00022989"/>
    </source>
</evidence>
<dbReference type="Pfam" id="PF00895">
    <property type="entry name" value="ATP-synt_8"/>
    <property type="match status" value="1"/>
</dbReference>
<evidence type="ECO:0000256" key="2">
    <source>
        <dbReference type="ARBA" id="ARBA00008892"/>
    </source>
</evidence>
<evidence type="ECO:0000256" key="5">
    <source>
        <dbReference type="ARBA" id="ARBA00022547"/>
    </source>
</evidence>
<comment type="similarity">
    <text evidence="2 12">Belongs to the ATPase protein 8 family.</text>
</comment>
<keyword evidence="9 12" id="KW-0406">Ion transport</keyword>
<proteinExistence type="inferred from homology"/>
<evidence type="ECO:0000256" key="7">
    <source>
        <dbReference type="ARBA" id="ARBA00022781"/>
    </source>
</evidence>
<dbReference type="AlphaFoldDB" id="A0A8F9RZL9"/>
<name>A0A8F9RZL9_9ORTH</name>
<evidence type="ECO:0000256" key="12">
    <source>
        <dbReference type="RuleBase" id="RU003661"/>
    </source>
</evidence>
<evidence type="ECO:0000256" key="6">
    <source>
        <dbReference type="ARBA" id="ARBA00022692"/>
    </source>
</evidence>
<dbReference type="GO" id="GO:0015986">
    <property type="term" value="P:proton motive force-driven ATP synthesis"/>
    <property type="evidence" value="ECO:0007669"/>
    <property type="project" value="InterPro"/>
</dbReference>
<keyword evidence="4 12" id="KW-0813">Transport</keyword>
<evidence type="ECO:0000256" key="4">
    <source>
        <dbReference type="ARBA" id="ARBA00022448"/>
    </source>
</evidence>
<dbReference type="EMBL" id="MZ427921">
    <property type="protein sequence ID" value="QYK91438.1"/>
    <property type="molecule type" value="Genomic_DNA"/>
</dbReference>
<evidence type="ECO:0000256" key="11">
    <source>
        <dbReference type="ARBA" id="ARBA00023136"/>
    </source>
</evidence>
<evidence type="ECO:0000313" key="14">
    <source>
        <dbReference type="EMBL" id="QYK91438.1"/>
    </source>
</evidence>
<keyword evidence="5 12" id="KW-0138">CF(0)</keyword>
<organism evidence="14">
    <name type="scientific">Tarbinskiellus portentosus</name>
    <dbReference type="NCBI Taxonomy" id="2732766"/>
    <lineage>
        <taxon>Eukaryota</taxon>
        <taxon>Metazoa</taxon>
        <taxon>Ecdysozoa</taxon>
        <taxon>Arthropoda</taxon>
        <taxon>Hexapoda</taxon>
        <taxon>Insecta</taxon>
        <taxon>Pterygota</taxon>
        <taxon>Neoptera</taxon>
        <taxon>Polyneoptera</taxon>
        <taxon>Orthoptera</taxon>
        <taxon>Ensifera</taxon>
        <taxon>Gryllidea</taxon>
        <taxon>Grylloidea</taxon>
        <taxon>Gryllidae</taxon>
        <taxon>Gryllinae</taxon>
        <taxon>Tarbinskiellus</taxon>
    </lineage>
</organism>
<evidence type="ECO:0000256" key="3">
    <source>
        <dbReference type="ARBA" id="ARBA00011291"/>
    </source>
</evidence>
<protein>
    <recommendedName>
        <fullName evidence="12">ATP synthase complex subunit 8</fullName>
    </recommendedName>
</protein>
<evidence type="ECO:0000256" key="10">
    <source>
        <dbReference type="ARBA" id="ARBA00023128"/>
    </source>
</evidence>
<feature type="transmembrane region" description="Helical" evidence="13">
    <location>
        <begin position="6"/>
        <end position="30"/>
    </location>
</feature>
<geneLocation type="mitochondrion" evidence="14"/>
<keyword evidence="6 12" id="KW-0812">Transmembrane</keyword>
<keyword evidence="11 13" id="KW-0472">Membrane</keyword>
<keyword evidence="8 13" id="KW-1133">Transmembrane helix</keyword>
<gene>
    <name evidence="14" type="primary">ATP8</name>
</gene>
<evidence type="ECO:0000256" key="1">
    <source>
        <dbReference type="ARBA" id="ARBA00004304"/>
    </source>
</evidence>
<dbReference type="GO" id="GO:0015078">
    <property type="term" value="F:proton transmembrane transporter activity"/>
    <property type="evidence" value="ECO:0007669"/>
    <property type="project" value="InterPro"/>
</dbReference>
<sequence length="52" mass="6315">MPQMAPMNWLMLLLFFIIIMIIMMTLNYYITQPSFTIKEQLSLKSNSVNWKW</sequence>
<evidence type="ECO:0000256" key="9">
    <source>
        <dbReference type="ARBA" id="ARBA00023065"/>
    </source>
</evidence>
<keyword evidence="10 12" id="KW-0496">Mitochondrion</keyword>
<comment type="subunit">
    <text evidence="3">F-type ATPases have 2 components, CF(1) - the catalytic core - and CF(0) - the membrane proton channel.</text>
</comment>
<accession>A0A8F9RZL9</accession>
<evidence type="ECO:0000256" key="13">
    <source>
        <dbReference type="SAM" id="Phobius"/>
    </source>
</evidence>
<dbReference type="GO" id="GO:0031966">
    <property type="term" value="C:mitochondrial membrane"/>
    <property type="evidence" value="ECO:0007669"/>
    <property type="project" value="UniProtKB-SubCell"/>
</dbReference>
<keyword evidence="7 12" id="KW-0375">Hydrogen ion transport</keyword>
<reference evidence="14" key="1">
    <citation type="submission" date="2021-06" db="EMBL/GenBank/DDBJ databases">
        <title>Complete mitochondrial genome of big cricket Tarbinskiellus portentosus (Orthoptera: Gryllinae) and phylogenetic analysis.</title>
        <authorList>
            <person name="Wang C.-Y."/>
            <person name="Yang P.-L."/>
            <person name="Zhao M."/>
            <person name="Feng Y."/>
        </authorList>
    </citation>
    <scope>NUCLEOTIDE SEQUENCE</scope>
</reference>
<comment type="subcellular location">
    <subcellularLocation>
        <location evidence="1 12">Mitochondrion membrane</location>
        <topology evidence="1 12">Single-pass membrane protein</topology>
    </subcellularLocation>
</comment>